<name>A0AAX6DQL6_IRIPA</name>
<gene>
    <name evidence="1" type="ORF">M6B38_233800</name>
</gene>
<protein>
    <submittedName>
        <fullName evidence="1">Uncharacterized protein</fullName>
    </submittedName>
</protein>
<dbReference type="Proteomes" id="UP001140949">
    <property type="component" value="Unassembled WGS sequence"/>
</dbReference>
<dbReference type="EMBL" id="JANAVB010042473">
    <property type="protein sequence ID" value="KAJ6794097.1"/>
    <property type="molecule type" value="Genomic_DNA"/>
</dbReference>
<proteinExistence type="predicted"/>
<comment type="caution">
    <text evidence="1">The sequence shown here is derived from an EMBL/GenBank/DDBJ whole genome shotgun (WGS) entry which is preliminary data.</text>
</comment>
<keyword evidence="2" id="KW-1185">Reference proteome</keyword>
<evidence type="ECO:0000313" key="1">
    <source>
        <dbReference type="EMBL" id="KAJ6794097.1"/>
    </source>
</evidence>
<sequence length="35" mass="4061">MFSYRTRHTHDYLVHCSLLASHCLLRGLGEILAFV</sequence>
<organism evidence="1 2">
    <name type="scientific">Iris pallida</name>
    <name type="common">Sweet iris</name>
    <dbReference type="NCBI Taxonomy" id="29817"/>
    <lineage>
        <taxon>Eukaryota</taxon>
        <taxon>Viridiplantae</taxon>
        <taxon>Streptophyta</taxon>
        <taxon>Embryophyta</taxon>
        <taxon>Tracheophyta</taxon>
        <taxon>Spermatophyta</taxon>
        <taxon>Magnoliopsida</taxon>
        <taxon>Liliopsida</taxon>
        <taxon>Asparagales</taxon>
        <taxon>Iridaceae</taxon>
        <taxon>Iridoideae</taxon>
        <taxon>Irideae</taxon>
        <taxon>Iris</taxon>
    </lineage>
</organism>
<accession>A0AAX6DQL6</accession>
<dbReference type="AlphaFoldDB" id="A0AAX6DQL6"/>
<reference evidence="1" key="2">
    <citation type="submission" date="2023-04" db="EMBL/GenBank/DDBJ databases">
        <authorList>
            <person name="Bruccoleri R.E."/>
            <person name="Oakeley E.J."/>
            <person name="Faust A.-M."/>
            <person name="Dessus-Babus S."/>
            <person name="Altorfer M."/>
            <person name="Burckhardt D."/>
            <person name="Oertli M."/>
            <person name="Naumann U."/>
            <person name="Petersen F."/>
            <person name="Wong J."/>
        </authorList>
    </citation>
    <scope>NUCLEOTIDE SEQUENCE</scope>
    <source>
        <strain evidence="1">GSM-AAB239-AS_SAM_17_03QT</strain>
        <tissue evidence="1">Leaf</tissue>
    </source>
</reference>
<evidence type="ECO:0000313" key="2">
    <source>
        <dbReference type="Proteomes" id="UP001140949"/>
    </source>
</evidence>
<reference evidence="1" key="1">
    <citation type="journal article" date="2023" name="GigaByte">
        <title>Genome assembly of the bearded iris, Iris pallida Lam.</title>
        <authorList>
            <person name="Bruccoleri R.E."/>
            <person name="Oakeley E.J."/>
            <person name="Faust A.M.E."/>
            <person name="Altorfer M."/>
            <person name="Dessus-Babus S."/>
            <person name="Burckhardt D."/>
            <person name="Oertli M."/>
            <person name="Naumann U."/>
            <person name="Petersen F."/>
            <person name="Wong J."/>
        </authorList>
    </citation>
    <scope>NUCLEOTIDE SEQUENCE</scope>
    <source>
        <strain evidence="1">GSM-AAB239-AS_SAM_17_03QT</strain>
    </source>
</reference>